<feature type="region of interest" description="Disordered" evidence="9">
    <location>
        <begin position="658"/>
        <end position="785"/>
    </location>
</feature>
<evidence type="ECO:0000256" key="5">
    <source>
        <dbReference type="ARBA" id="ARBA00022801"/>
    </source>
</evidence>
<dbReference type="SUPFAM" id="SSF56601">
    <property type="entry name" value="beta-lactamase/transpeptidase-like"/>
    <property type="match status" value="1"/>
</dbReference>
<dbReference type="PANTHER" id="PTHR32282:SF34">
    <property type="entry name" value="PENICILLIN-BINDING PROTEIN 1A"/>
    <property type="match status" value="1"/>
</dbReference>
<proteinExistence type="predicted"/>
<evidence type="ECO:0000256" key="9">
    <source>
        <dbReference type="SAM" id="MobiDB-lite"/>
    </source>
</evidence>
<comment type="catalytic activity">
    <reaction evidence="7">
        <text>Preferential cleavage: (Ac)2-L-Lys-D-Ala-|-D-Ala. Also transpeptidation of peptidyl-alanyl moieties that are N-acyl substituents of D-alanine.</text>
        <dbReference type="EC" id="3.4.16.4"/>
    </reaction>
</comment>
<dbReference type="InterPro" id="IPR001460">
    <property type="entry name" value="PCN-bd_Tpept"/>
</dbReference>
<gene>
    <name evidence="13" type="ORF">GCM10023225_21120</name>
</gene>
<feature type="transmembrane region" description="Helical" evidence="10">
    <location>
        <begin position="57"/>
        <end position="82"/>
    </location>
</feature>
<feature type="domain" description="Glycosyl transferase family 51" evidence="12">
    <location>
        <begin position="107"/>
        <end position="278"/>
    </location>
</feature>
<keyword evidence="10" id="KW-1133">Transmembrane helix</keyword>
<dbReference type="InterPro" id="IPR001264">
    <property type="entry name" value="Glyco_trans_51"/>
</dbReference>
<dbReference type="SUPFAM" id="SSF53955">
    <property type="entry name" value="Lysozyme-like"/>
    <property type="match status" value="1"/>
</dbReference>
<feature type="compositionally biased region" description="Basic residues" evidence="9">
    <location>
        <begin position="39"/>
        <end position="51"/>
    </location>
</feature>
<dbReference type="InterPro" id="IPR012338">
    <property type="entry name" value="Beta-lactam/transpept-like"/>
</dbReference>
<evidence type="ECO:0000256" key="1">
    <source>
        <dbReference type="ARBA" id="ARBA00022645"/>
    </source>
</evidence>
<protein>
    <recommendedName>
        <fullName evidence="15">Penicillin-insensitive transglycosylase</fullName>
    </recommendedName>
</protein>
<dbReference type="EMBL" id="BAABIL010000311">
    <property type="protein sequence ID" value="GAA4980836.1"/>
    <property type="molecule type" value="Genomic_DNA"/>
</dbReference>
<evidence type="ECO:0000256" key="8">
    <source>
        <dbReference type="ARBA" id="ARBA00049902"/>
    </source>
</evidence>
<keyword evidence="10" id="KW-0812">Transmembrane</keyword>
<dbReference type="Pfam" id="PF00905">
    <property type="entry name" value="Transpeptidase"/>
    <property type="match status" value="1"/>
</dbReference>
<comment type="caution">
    <text evidence="13">The sequence shown here is derived from an EMBL/GenBank/DDBJ whole genome shotgun (WGS) entry which is preliminary data.</text>
</comment>
<dbReference type="InterPro" id="IPR023346">
    <property type="entry name" value="Lysozyme-like_dom_sf"/>
</dbReference>
<feature type="domain" description="Penicillin-binding protein transpeptidase" evidence="11">
    <location>
        <begin position="371"/>
        <end position="619"/>
    </location>
</feature>
<dbReference type="PANTHER" id="PTHR32282">
    <property type="entry name" value="BINDING PROTEIN TRANSPEPTIDASE, PUTATIVE-RELATED"/>
    <property type="match status" value="1"/>
</dbReference>
<name>A0ABP9HXJ2_9ACTN</name>
<evidence type="ECO:0000313" key="13">
    <source>
        <dbReference type="EMBL" id="GAA4980836.1"/>
    </source>
</evidence>
<dbReference type="InterPro" id="IPR050396">
    <property type="entry name" value="Glycosyltr_51/Transpeptidase"/>
</dbReference>
<feature type="region of interest" description="Disordered" evidence="9">
    <location>
        <begin position="1"/>
        <end position="51"/>
    </location>
</feature>
<keyword evidence="1" id="KW-0121">Carboxypeptidase</keyword>
<comment type="catalytic activity">
    <reaction evidence="8">
        <text>[GlcNAc-(1-&gt;4)-Mur2Ac(oyl-L-Ala-gamma-D-Glu-L-Lys-D-Ala-D-Ala)](n)-di-trans,octa-cis-undecaprenyl diphosphate + beta-D-GlcNAc-(1-&gt;4)-Mur2Ac(oyl-L-Ala-gamma-D-Glu-L-Lys-D-Ala-D-Ala)-di-trans,octa-cis-undecaprenyl diphosphate = [GlcNAc-(1-&gt;4)-Mur2Ac(oyl-L-Ala-gamma-D-Glu-L-Lys-D-Ala-D-Ala)](n+1)-di-trans,octa-cis-undecaprenyl diphosphate + di-trans,octa-cis-undecaprenyl diphosphate + H(+)</text>
        <dbReference type="Rhea" id="RHEA:23708"/>
        <dbReference type="Rhea" id="RHEA-COMP:9602"/>
        <dbReference type="Rhea" id="RHEA-COMP:9603"/>
        <dbReference type="ChEBI" id="CHEBI:15378"/>
        <dbReference type="ChEBI" id="CHEBI:58405"/>
        <dbReference type="ChEBI" id="CHEBI:60033"/>
        <dbReference type="ChEBI" id="CHEBI:78435"/>
        <dbReference type="EC" id="2.4.99.28"/>
    </reaction>
</comment>
<evidence type="ECO:0000259" key="11">
    <source>
        <dbReference type="Pfam" id="PF00905"/>
    </source>
</evidence>
<evidence type="ECO:0000256" key="10">
    <source>
        <dbReference type="SAM" id="Phobius"/>
    </source>
</evidence>
<organism evidence="13 14">
    <name type="scientific">Kineococcus glutinatus</name>
    <dbReference type="NCBI Taxonomy" id="1070872"/>
    <lineage>
        <taxon>Bacteria</taxon>
        <taxon>Bacillati</taxon>
        <taxon>Actinomycetota</taxon>
        <taxon>Actinomycetes</taxon>
        <taxon>Kineosporiales</taxon>
        <taxon>Kineosporiaceae</taxon>
        <taxon>Kineococcus</taxon>
    </lineage>
</organism>
<dbReference type="Pfam" id="PF00912">
    <property type="entry name" value="Transgly"/>
    <property type="match status" value="1"/>
</dbReference>
<dbReference type="Gene3D" id="1.10.3810.10">
    <property type="entry name" value="Biosynthetic peptidoglycan transglycosylase-like"/>
    <property type="match status" value="1"/>
</dbReference>
<evidence type="ECO:0000256" key="7">
    <source>
        <dbReference type="ARBA" id="ARBA00034000"/>
    </source>
</evidence>
<keyword evidence="10" id="KW-0472">Membrane</keyword>
<accession>A0ABP9HXJ2</accession>
<evidence type="ECO:0000256" key="6">
    <source>
        <dbReference type="ARBA" id="ARBA00023268"/>
    </source>
</evidence>
<dbReference type="Proteomes" id="UP001501195">
    <property type="component" value="Unassembled WGS sequence"/>
</dbReference>
<dbReference type="Gene3D" id="3.40.710.10">
    <property type="entry name" value="DD-peptidase/beta-lactamase superfamily"/>
    <property type="match status" value="1"/>
</dbReference>
<evidence type="ECO:0000256" key="3">
    <source>
        <dbReference type="ARBA" id="ARBA00022676"/>
    </source>
</evidence>
<keyword evidence="5" id="KW-0378">Hydrolase</keyword>
<sequence>MGDPEPITLGDGLPEEPSTTTTRGGPAAPRPEDPTAVAARRRPTTRRPRRARRPRRLLGWLFGIAGAGVVLAVGGFAAAYALTTVPDPNELADAQVSTVYYRDGTTPIGRFSARNRVNVTIDQVPLVVQHAVLAAEDRSFYENRGVSPTGIARALWNNVRGGDTQGGSTITQQYVKNYFLSSERSYRRKAEEFFLALKIDQQQTKDETLVAYLNTIYFGRDAYGIQTAAQAYFGKDVSQLDASEGALLAGMLAAPSAYDPRVNAEAAQQRWDYVMDGMVAEGWLTAEERAAAQLPATVEPTRTNDHAGTNGYLLTVVRSELRATVGLTDAEIDRGGYKIVTTFDAAAQAASVAAVQDGLPGEVPDGLQVALVSIDPGDGGVRAMYGGADYLTRARNAATQDTAQAGSTFKPFTLVAALEQGISLRSTYSGSSPMRLDSWGSDTVDNFGGSSYGRIDLLTATANSVNTVYAQLNEDVGPQTSAEVAVRAGYPQDTAGLDDNPSNVLGTSSPHPVDVAEAYATFAAQGVRTQWHTVASLADSTGATTYTASPSQERVFDEDVMADATYAMQQVVQRGSGSYASRLGRDAAGKTGTSSNNLSAWFAGYTPQLSTVVAMYQVGADGSPQQLELGGREVTGGSYPVRIWTSYMSSALEGQPELEFPDPAFVGSGRGGGGGSTATSTSSASASSSGTATPSASATSPTPSASETSTASPTATGTATATPSATPSTGSSGTASPTGSSQPTSQPTSEPAAPSATATSAPEEAAGAGATASAAAGAEAEESLR</sequence>
<evidence type="ECO:0000256" key="4">
    <source>
        <dbReference type="ARBA" id="ARBA00022679"/>
    </source>
</evidence>
<keyword evidence="4" id="KW-0808">Transferase</keyword>
<keyword evidence="2" id="KW-0645">Protease</keyword>
<evidence type="ECO:0008006" key="15">
    <source>
        <dbReference type="Google" id="ProtNLM"/>
    </source>
</evidence>
<keyword evidence="3" id="KW-0328">Glycosyltransferase</keyword>
<evidence type="ECO:0000256" key="2">
    <source>
        <dbReference type="ARBA" id="ARBA00022670"/>
    </source>
</evidence>
<keyword evidence="14" id="KW-1185">Reference proteome</keyword>
<feature type="compositionally biased region" description="Low complexity" evidence="9">
    <location>
        <begin position="677"/>
        <end position="778"/>
    </location>
</feature>
<keyword evidence="6" id="KW-0511">Multifunctional enzyme</keyword>
<reference evidence="14" key="1">
    <citation type="journal article" date="2019" name="Int. J. Syst. Evol. Microbiol.">
        <title>The Global Catalogue of Microorganisms (GCM) 10K type strain sequencing project: providing services to taxonomists for standard genome sequencing and annotation.</title>
        <authorList>
            <consortium name="The Broad Institute Genomics Platform"/>
            <consortium name="The Broad Institute Genome Sequencing Center for Infectious Disease"/>
            <person name="Wu L."/>
            <person name="Ma J."/>
        </authorList>
    </citation>
    <scope>NUCLEOTIDE SEQUENCE [LARGE SCALE GENOMIC DNA]</scope>
    <source>
        <strain evidence="14">JCM 18126</strain>
    </source>
</reference>
<dbReference type="InterPro" id="IPR036950">
    <property type="entry name" value="PBP_transglycosylase"/>
</dbReference>
<evidence type="ECO:0000313" key="14">
    <source>
        <dbReference type="Proteomes" id="UP001501195"/>
    </source>
</evidence>
<evidence type="ECO:0000259" key="12">
    <source>
        <dbReference type="Pfam" id="PF00912"/>
    </source>
</evidence>